<organism evidence="1 2">
    <name type="scientific">Enterococcus faecium</name>
    <name type="common">Streptococcus faecium</name>
    <dbReference type="NCBI Taxonomy" id="1352"/>
    <lineage>
        <taxon>Bacteria</taxon>
        <taxon>Bacillati</taxon>
        <taxon>Bacillota</taxon>
        <taxon>Bacilli</taxon>
        <taxon>Lactobacillales</taxon>
        <taxon>Enterococcaceae</taxon>
        <taxon>Enterococcus</taxon>
    </lineage>
</organism>
<accession>A0A242AEA8</accession>
<evidence type="ECO:0000313" key="1">
    <source>
        <dbReference type="EMBL" id="OTN79377.1"/>
    </source>
</evidence>
<proteinExistence type="predicted"/>
<evidence type="ECO:0000313" key="2">
    <source>
        <dbReference type="Proteomes" id="UP000194885"/>
    </source>
</evidence>
<protein>
    <submittedName>
        <fullName evidence="1">Transposase</fullName>
    </submittedName>
</protein>
<dbReference type="EMBL" id="NGKW01000064">
    <property type="protein sequence ID" value="OTN79377.1"/>
    <property type="molecule type" value="Genomic_DNA"/>
</dbReference>
<name>A0A242AEA8_ENTFC</name>
<sequence length="33" mass="3684">SHILEQAVKAGFVTEDNLYIDSTHIKANAKKIE</sequence>
<gene>
    <name evidence="1" type="ORF">A5810_003257</name>
</gene>
<dbReference type="AlphaFoldDB" id="A0A242AEA8"/>
<dbReference type="Proteomes" id="UP000194885">
    <property type="component" value="Unassembled WGS sequence"/>
</dbReference>
<reference evidence="1 2" key="1">
    <citation type="submission" date="2017-05" db="EMBL/GenBank/DDBJ databases">
        <title>The Genome Sequence of Enterococcus faecium 7H8_DIV0219.</title>
        <authorList>
            <consortium name="The Broad Institute Genomics Platform"/>
            <consortium name="The Broad Institute Genomic Center for Infectious Diseases"/>
            <person name="Earl A."/>
            <person name="Manson A."/>
            <person name="Schwartman J."/>
            <person name="Gilmore M."/>
            <person name="Abouelleil A."/>
            <person name="Cao P."/>
            <person name="Chapman S."/>
            <person name="Cusick C."/>
            <person name="Shea T."/>
            <person name="Young S."/>
            <person name="Neafsey D."/>
            <person name="Nusbaum C."/>
            <person name="Birren B."/>
        </authorList>
    </citation>
    <scope>NUCLEOTIDE SEQUENCE [LARGE SCALE GENOMIC DNA]</scope>
    <source>
        <strain evidence="1 2">7H8_DIV0219</strain>
    </source>
</reference>
<comment type="caution">
    <text evidence="1">The sequence shown here is derived from an EMBL/GenBank/DDBJ whole genome shotgun (WGS) entry which is preliminary data.</text>
</comment>
<feature type="non-terminal residue" evidence="1">
    <location>
        <position position="1"/>
    </location>
</feature>